<dbReference type="NCBIfam" id="NF002543">
    <property type="entry name" value="PRK02101.1-4"/>
    <property type="match status" value="1"/>
</dbReference>
<dbReference type="EMBL" id="JALBUS010000015">
    <property type="protein sequence ID" value="MDX8417981.1"/>
    <property type="molecule type" value="Genomic_DNA"/>
</dbReference>
<dbReference type="Proteomes" id="UP001285244">
    <property type="component" value="Unassembled WGS sequence"/>
</dbReference>
<dbReference type="PANTHER" id="PTHR30283:SF4">
    <property type="entry name" value="PEROXIDE STRESS RESISTANCE PROTEIN YAAA"/>
    <property type="match status" value="1"/>
</dbReference>
<evidence type="ECO:0000313" key="3">
    <source>
        <dbReference type="Proteomes" id="UP001285244"/>
    </source>
</evidence>
<accession>A0ABU4WN36</accession>
<comment type="similarity">
    <text evidence="1">Belongs to the UPF0246 family.</text>
</comment>
<name>A0ABU4WN36_9FIRM</name>
<dbReference type="PANTHER" id="PTHR30283">
    <property type="entry name" value="PEROXIDE STRESS RESPONSE PROTEIN YAAA"/>
    <property type="match status" value="1"/>
</dbReference>
<dbReference type="RefSeq" id="WP_320326248.1">
    <property type="nucleotide sequence ID" value="NZ_JALBUS010000015.1"/>
</dbReference>
<sequence length="237" mass="27552">MQILISPAKQMKPCDDFVSMTQPLFQKEAHQLMDRLATYSLTELKNLYACSDAIAQKAYESIHQYDQAPIYPALFYFHGIQYTYMAPDVFTNQEMQYVQAHVRIGSGLYGILRPLDGIKAYRLELNQKPGINLYDFWADKLVHTFREEPILNLASAEYAKAIAKYRPMIDVRFYETVGNQYKEKGVHVKMARGRMVRYMAEHQVETIEQLYAFDDLGFIYDPKQSTHQTLVYRKGGS</sequence>
<dbReference type="Pfam" id="PF03883">
    <property type="entry name" value="H2O2_YaaD"/>
    <property type="match status" value="1"/>
</dbReference>
<organism evidence="2 3">
    <name type="scientific">Absicoccus intestinalis</name>
    <dbReference type="NCBI Taxonomy" id="2926319"/>
    <lineage>
        <taxon>Bacteria</taxon>
        <taxon>Bacillati</taxon>
        <taxon>Bacillota</taxon>
        <taxon>Erysipelotrichia</taxon>
        <taxon>Erysipelotrichales</taxon>
        <taxon>Erysipelotrichaceae</taxon>
        <taxon>Absicoccus</taxon>
    </lineage>
</organism>
<evidence type="ECO:0000256" key="1">
    <source>
        <dbReference type="HAMAP-Rule" id="MF_00652"/>
    </source>
</evidence>
<gene>
    <name evidence="2" type="primary">yaaA</name>
    <name evidence="2" type="ORF">MOZ64_09060</name>
</gene>
<reference evidence="2 3" key="1">
    <citation type="submission" date="2022-03" db="EMBL/GenBank/DDBJ databases">
        <title>Novel taxa within the pig intestine.</title>
        <authorList>
            <person name="Wylensek D."/>
            <person name="Bishof K."/>
            <person name="Afrizal A."/>
            <person name="Clavel T."/>
        </authorList>
    </citation>
    <scope>NUCLEOTIDE SEQUENCE [LARGE SCALE GENOMIC DNA]</scope>
    <source>
        <strain evidence="2 3">Cla-KB-P134</strain>
    </source>
</reference>
<evidence type="ECO:0000313" key="2">
    <source>
        <dbReference type="EMBL" id="MDX8417981.1"/>
    </source>
</evidence>
<comment type="caution">
    <text evidence="2">The sequence shown here is derived from an EMBL/GenBank/DDBJ whole genome shotgun (WGS) entry which is preliminary data.</text>
</comment>
<proteinExistence type="inferred from homology"/>
<dbReference type="InterPro" id="IPR005583">
    <property type="entry name" value="YaaA"/>
</dbReference>
<keyword evidence="3" id="KW-1185">Reference proteome</keyword>
<dbReference type="HAMAP" id="MF_00652">
    <property type="entry name" value="UPF0246"/>
    <property type="match status" value="1"/>
</dbReference>
<protein>
    <recommendedName>
        <fullName evidence="1">UPF0246 protein MOZ64_09060</fullName>
    </recommendedName>
</protein>